<protein>
    <submittedName>
        <fullName evidence="2">(Mediterranean fruit fly) hypothetical protein</fullName>
    </submittedName>
</protein>
<keyword evidence="1" id="KW-0175">Coiled coil</keyword>
<evidence type="ECO:0000313" key="2">
    <source>
        <dbReference type="EMBL" id="CAD6994785.1"/>
    </source>
</evidence>
<gene>
    <name evidence="2" type="ORF">CCAP1982_LOCUS3516</name>
</gene>
<feature type="coiled-coil region" evidence="1">
    <location>
        <begin position="24"/>
        <end position="51"/>
    </location>
</feature>
<organism evidence="2 3">
    <name type="scientific">Ceratitis capitata</name>
    <name type="common">Mediterranean fruit fly</name>
    <name type="synonym">Tephritis capitata</name>
    <dbReference type="NCBI Taxonomy" id="7213"/>
    <lineage>
        <taxon>Eukaryota</taxon>
        <taxon>Metazoa</taxon>
        <taxon>Ecdysozoa</taxon>
        <taxon>Arthropoda</taxon>
        <taxon>Hexapoda</taxon>
        <taxon>Insecta</taxon>
        <taxon>Pterygota</taxon>
        <taxon>Neoptera</taxon>
        <taxon>Endopterygota</taxon>
        <taxon>Diptera</taxon>
        <taxon>Brachycera</taxon>
        <taxon>Muscomorpha</taxon>
        <taxon>Tephritoidea</taxon>
        <taxon>Tephritidae</taxon>
        <taxon>Ceratitis</taxon>
        <taxon>Ceratitis</taxon>
    </lineage>
</organism>
<sequence length="277" mass="32621">MLTVCREELPNPHRNRVHEILNTLVCHDNDLRRINTELRNIQDEFKNQMDKINNGCARINSKECLGTDKYINFTRKITTMHDLNECVSKKIAELNKNRDEIINDARQCIFGLNSEKCKFRQFHEKTVDYLKRYAINSDDPTVINNCEKDICEMHKLFVKEVSWIKKCENELESFFNYDYNWLPKGKSLEMVDDVVDEIKCLMGATLTKAFAQLHVRQAADIKSFLAAYLMNLEHNEEVLKEKFNIFVRHESEIGLGKVTKIYHGRERRVRTQKGMTP</sequence>
<dbReference type="Proteomes" id="UP000606786">
    <property type="component" value="Unassembled WGS sequence"/>
</dbReference>
<keyword evidence="3" id="KW-1185">Reference proteome</keyword>
<accession>A0A811UBI2</accession>
<reference evidence="2" key="1">
    <citation type="submission" date="2020-11" db="EMBL/GenBank/DDBJ databases">
        <authorList>
            <person name="Whitehead M."/>
        </authorList>
    </citation>
    <scope>NUCLEOTIDE SEQUENCE</scope>
    <source>
        <strain evidence="2">EGII</strain>
    </source>
</reference>
<dbReference type="OrthoDB" id="7899985at2759"/>
<proteinExistence type="predicted"/>
<name>A0A811UBI2_CERCA</name>
<dbReference type="EMBL" id="CAJHJT010000001">
    <property type="protein sequence ID" value="CAD6994785.1"/>
    <property type="molecule type" value="Genomic_DNA"/>
</dbReference>
<evidence type="ECO:0000256" key="1">
    <source>
        <dbReference type="SAM" id="Coils"/>
    </source>
</evidence>
<dbReference type="AlphaFoldDB" id="A0A811UBI2"/>
<comment type="caution">
    <text evidence="2">The sequence shown here is derived from an EMBL/GenBank/DDBJ whole genome shotgun (WGS) entry which is preliminary data.</text>
</comment>
<evidence type="ECO:0000313" key="3">
    <source>
        <dbReference type="Proteomes" id="UP000606786"/>
    </source>
</evidence>